<name>A0A2K3LJV8_TRIPR</name>
<reference evidence="1 2" key="1">
    <citation type="journal article" date="2014" name="Am. J. Bot.">
        <title>Genome assembly and annotation for red clover (Trifolium pratense; Fabaceae).</title>
        <authorList>
            <person name="Istvanek J."/>
            <person name="Jaros M."/>
            <person name="Krenek A."/>
            <person name="Repkova J."/>
        </authorList>
    </citation>
    <scope>NUCLEOTIDE SEQUENCE [LARGE SCALE GENOMIC DNA]</scope>
    <source>
        <strain evidence="2">cv. Tatra</strain>
        <tissue evidence="1">Young leaves</tissue>
    </source>
</reference>
<dbReference type="AlphaFoldDB" id="A0A2K3LJV8"/>
<proteinExistence type="predicted"/>
<gene>
    <name evidence="1" type="ORF">L195_g034760</name>
</gene>
<evidence type="ECO:0000313" key="1">
    <source>
        <dbReference type="EMBL" id="PNX78779.1"/>
    </source>
</evidence>
<accession>A0A2K3LJV8</accession>
<protein>
    <submittedName>
        <fullName evidence="1">Uncharacterized protein</fullName>
    </submittedName>
</protein>
<feature type="non-terminal residue" evidence="1">
    <location>
        <position position="155"/>
    </location>
</feature>
<dbReference type="Proteomes" id="UP000236291">
    <property type="component" value="Unassembled WGS sequence"/>
</dbReference>
<reference evidence="1 2" key="2">
    <citation type="journal article" date="2017" name="Front. Plant Sci.">
        <title>Gene Classification and Mining of Molecular Markers Useful in Red Clover (Trifolium pratense) Breeding.</title>
        <authorList>
            <person name="Istvanek J."/>
            <person name="Dluhosova J."/>
            <person name="Dluhos P."/>
            <person name="Patkova L."/>
            <person name="Nedelnik J."/>
            <person name="Repkova J."/>
        </authorList>
    </citation>
    <scope>NUCLEOTIDE SEQUENCE [LARGE SCALE GENOMIC DNA]</scope>
    <source>
        <strain evidence="2">cv. Tatra</strain>
        <tissue evidence="1">Young leaves</tissue>
    </source>
</reference>
<dbReference type="EMBL" id="ASHM01034718">
    <property type="protein sequence ID" value="PNX78779.1"/>
    <property type="molecule type" value="Genomic_DNA"/>
</dbReference>
<evidence type="ECO:0000313" key="2">
    <source>
        <dbReference type="Proteomes" id="UP000236291"/>
    </source>
</evidence>
<organism evidence="1 2">
    <name type="scientific">Trifolium pratense</name>
    <name type="common">Red clover</name>
    <dbReference type="NCBI Taxonomy" id="57577"/>
    <lineage>
        <taxon>Eukaryota</taxon>
        <taxon>Viridiplantae</taxon>
        <taxon>Streptophyta</taxon>
        <taxon>Embryophyta</taxon>
        <taxon>Tracheophyta</taxon>
        <taxon>Spermatophyta</taxon>
        <taxon>Magnoliopsida</taxon>
        <taxon>eudicotyledons</taxon>
        <taxon>Gunneridae</taxon>
        <taxon>Pentapetalae</taxon>
        <taxon>rosids</taxon>
        <taxon>fabids</taxon>
        <taxon>Fabales</taxon>
        <taxon>Fabaceae</taxon>
        <taxon>Papilionoideae</taxon>
        <taxon>50 kb inversion clade</taxon>
        <taxon>NPAAA clade</taxon>
        <taxon>Hologalegina</taxon>
        <taxon>IRL clade</taxon>
        <taxon>Trifolieae</taxon>
        <taxon>Trifolium</taxon>
    </lineage>
</organism>
<comment type="caution">
    <text evidence="1">The sequence shown here is derived from an EMBL/GenBank/DDBJ whole genome shotgun (WGS) entry which is preliminary data.</text>
</comment>
<sequence length="155" mass="18057">MDQPNDLSIVVYVPNMVTSQEFPSTCSVQHFQPLIAYETDLMKPVVKALEKQMDIYIQELKDLEKPKDPKHMLAMVEFEDVENKVEKKRGRKGKTTVVGPISVCFEHPDQYFDNDIQSVLATRLATRPAPNFSADERLMNWKMHLRKRIDERYDA</sequence>